<organism evidence="1 2">
    <name type="scientific">Colocasia esculenta</name>
    <name type="common">Wild taro</name>
    <name type="synonym">Arum esculentum</name>
    <dbReference type="NCBI Taxonomy" id="4460"/>
    <lineage>
        <taxon>Eukaryota</taxon>
        <taxon>Viridiplantae</taxon>
        <taxon>Streptophyta</taxon>
        <taxon>Embryophyta</taxon>
        <taxon>Tracheophyta</taxon>
        <taxon>Spermatophyta</taxon>
        <taxon>Magnoliopsida</taxon>
        <taxon>Liliopsida</taxon>
        <taxon>Araceae</taxon>
        <taxon>Aroideae</taxon>
        <taxon>Colocasieae</taxon>
        <taxon>Colocasia</taxon>
    </lineage>
</organism>
<reference evidence="1" key="1">
    <citation type="submission" date="2017-07" db="EMBL/GenBank/DDBJ databases">
        <title>Taro Niue Genome Assembly and Annotation.</title>
        <authorList>
            <person name="Atibalentja N."/>
            <person name="Keating K."/>
            <person name="Fields C.J."/>
        </authorList>
    </citation>
    <scope>NUCLEOTIDE SEQUENCE</scope>
    <source>
        <strain evidence="1">Niue_2</strain>
        <tissue evidence="1">Leaf</tissue>
    </source>
</reference>
<protein>
    <submittedName>
        <fullName evidence="1">Uncharacterized protein</fullName>
    </submittedName>
</protein>
<dbReference type="AlphaFoldDB" id="A0A843W0G0"/>
<proteinExistence type="predicted"/>
<keyword evidence="2" id="KW-1185">Reference proteome</keyword>
<evidence type="ECO:0000313" key="2">
    <source>
        <dbReference type="Proteomes" id="UP000652761"/>
    </source>
</evidence>
<name>A0A843W0G0_COLES</name>
<comment type="caution">
    <text evidence="1">The sequence shown here is derived from an EMBL/GenBank/DDBJ whole genome shotgun (WGS) entry which is preliminary data.</text>
</comment>
<sequence length="91" mass="10289">MCSDLSHTQESVRRFIEVAWVPLHWVRRKARTVRLSLPFSPPQGISAFFQTAGVFLQFFGQQGYSSNFPGQQGICVLLYTHTQTVSSRGIV</sequence>
<dbReference type="EMBL" id="NMUH01002317">
    <property type="protein sequence ID" value="MQL99240.1"/>
    <property type="molecule type" value="Genomic_DNA"/>
</dbReference>
<accession>A0A843W0G0</accession>
<evidence type="ECO:0000313" key="1">
    <source>
        <dbReference type="EMBL" id="MQL99240.1"/>
    </source>
</evidence>
<gene>
    <name evidence="1" type="ORF">Taro_031965</name>
</gene>
<dbReference type="Proteomes" id="UP000652761">
    <property type="component" value="Unassembled WGS sequence"/>
</dbReference>